<feature type="compositionally biased region" description="Polar residues" evidence="1">
    <location>
        <begin position="1"/>
        <end position="12"/>
    </location>
</feature>
<reference evidence="2 3" key="1">
    <citation type="journal article" date="2019" name="Commun. Biol.">
        <title>The bagworm genome reveals a unique fibroin gene that provides high tensile strength.</title>
        <authorList>
            <person name="Kono N."/>
            <person name="Nakamura H."/>
            <person name="Ohtoshi R."/>
            <person name="Tomita M."/>
            <person name="Numata K."/>
            <person name="Arakawa K."/>
        </authorList>
    </citation>
    <scope>NUCLEOTIDE SEQUENCE [LARGE SCALE GENOMIC DNA]</scope>
</reference>
<evidence type="ECO:0000313" key="3">
    <source>
        <dbReference type="Proteomes" id="UP000299102"/>
    </source>
</evidence>
<keyword evidence="3" id="KW-1185">Reference proteome</keyword>
<evidence type="ECO:0000256" key="1">
    <source>
        <dbReference type="SAM" id="MobiDB-lite"/>
    </source>
</evidence>
<sequence>MKSDISSETNIFGCQLQIEAGSGEGPGPPGNNNAERAPAPPALAAPPAPHDDNHNAAPPERALPPLSPSAARPLSPSEVKHSQLEDNAHAPASADGASGSKRKGLYLANTNYQDLARIVPGTNCYFPAPRSVSTADWLRAPRVYEVFVIRSSQV</sequence>
<gene>
    <name evidence="2" type="ORF">EVAR_78561_1</name>
</gene>
<evidence type="ECO:0000313" key="2">
    <source>
        <dbReference type="EMBL" id="GBP46859.1"/>
    </source>
</evidence>
<comment type="caution">
    <text evidence="2">The sequence shown here is derived from an EMBL/GenBank/DDBJ whole genome shotgun (WGS) entry which is preliminary data.</text>
</comment>
<protein>
    <submittedName>
        <fullName evidence="2">Uncharacterized protein</fullName>
    </submittedName>
</protein>
<proteinExistence type="predicted"/>
<name>A0A4C1W8M3_EUMVA</name>
<feature type="region of interest" description="Disordered" evidence="1">
    <location>
        <begin position="1"/>
        <end position="102"/>
    </location>
</feature>
<dbReference type="Proteomes" id="UP000299102">
    <property type="component" value="Unassembled WGS sequence"/>
</dbReference>
<feature type="compositionally biased region" description="Basic and acidic residues" evidence="1">
    <location>
        <begin position="78"/>
        <end position="88"/>
    </location>
</feature>
<accession>A0A4C1W8M3</accession>
<feature type="compositionally biased region" description="Pro residues" evidence="1">
    <location>
        <begin position="38"/>
        <end position="48"/>
    </location>
</feature>
<dbReference type="AlphaFoldDB" id="A0A4C1W8M3"/>
<feature type="compositionally biased region" description="Low complexity" evidence="1">
    <location>
        <begin position="68"/>
        <end position="77"/>
    </location>
</feature>
<organism evidence="2 3">
    <name type="scientific">Eumeta variegata</name>
    <name type="common">Bagworm moth</name>
    <name type="synonym">Eumeta japonica</name>
    <dbReference type="NCBI Taxonomy" id="151549"/>
    <lineage>
        <taxon>Eukaryota</taxon>
        <taxon>Metazoa</taxon>
        <taxon>Ecdysozoa</taxon>
        <taxon>Arthropoda</taxon>
        <taxon>Hexapoda</taxon>
        <taxon>Insecta</taxon>
        <taxon>Pterygota</taxon>
        <taxon>Neoptera</taxon>
        <taxon>Endopterygota</taxon>
        <taxon>Lepidoptera</taxon>
        <taxon>Glossata</taxon>
        <taxon>Ditrysia</taxon>
        <taxon>Tineoidea</taxon>
        <taxon>Psychidae</taxon>
        <taxon>Oiketicinae</taxon>
        <taxon>Eumeta</taxon>
    </lineage>
</organism>
<dbReference type="EMBL" id="BGZK01000490">
    <property type="protein sequence ID" value="GBP46859.1"/>
    <property type="molecule type" value="Genomic_DNA"/>
</dbReference>